<dbReference type="RefSeq" id="YP_010776334.1">
    <property type="nucleotide sequence ID" value="NC_075034.1"/>
</dbReference>
<organism evidence="1 2">
    <name type="scientific">Powai lake megavirus</name>
    <dbReference type="NCBI Taxonomy" id="1842663"/>
    <lineage>
        <taxon>Viruses</taxon>
        <taxon>Varidnaviria</taxon>
        <taxon>Bamfordvirae</taxon>
        <taxon>Nucleocytoviricota</taxon>
        <taxon>Megaviricetes</taxon>
        <taxon>Imitervirales</taxon>
        <taxon>Mimiviridae</taxon>
        <taxon>Megamimivirinae</taxon>
        <taxon>Megavirus</taxon>
        <taxon>Megavirus powaiense</taxon>
    </lineage>
</organism>
<evidence type="ECO:0008006" key="3">
    <source>
        <dbReference type="Google" id="ProtNLM"/>
    </source>
</evidence>
<dbReference type="Proteomes" id="UP000241365">
    <property type="component" value="Segment"/>
</dbReference>
<dbReference type="GeneID" id="80512945"/>
<accession>A0A167RE79</accession>
<evidence type="ECO:0000313" key="1">
    <source>
        <dbReference type="EMBL" id="ANB50583.1"/>
    </source>
</evidence>
<dbReference type="EMBL" id="KU877344">
    <property type="protein sequence ID" value="ANB50583.1"/>
    <property type="molecule type" value="Genomic_DNA"/>
</dbReference>
<dbReference type="KEGG" id="vg:80512945"/>
<proteinExistence type="predicted"/>
<protein>
    <recommendedName>
        <fullName evidence="3">Robin</fullName>
    </recommendedName>
</protein>
<name>A0A167RE79_9VIRU</name>
<keyword evidence="2" id="KW-1185">Reference proteome</keyword>
<evidence type="ECO:0000313" key="2">
    <source>
        <dbReference type="Proteomes" id="UP000241365"/>
    </source>
</evidence>
<reference evidence="1 2" key="1">
    <citation type="journal article" date="2016" name="Genome Announc.">
        <title>Complete Genome Sequence of a New Megavirus Family Member Isolated from an Inland Water Lake for the First Time in India.</title>
        <authorList>
            <person name="Chatterjee A."/>
            <person name="Ali F."/>
            <person name="Bange D."/>
            <person name="Kondabagil K."/>
        </authorList>
    </citation>
    <scope>NUCLEOTIDE SEQUENCE [LARGE SCALE GENOMIC DNA]</scope>
    <source>
        <strain evidence="1">1</strain>
    </source>
</reference>
<sequence length="235" mass="28151">MKTKYYTFSKNYLRTYVDNISYNFKYITKPVIHTKIHINVDFGIQDFRKLCKLIPNIQNLILHFGDENIKYDLTPLTNLKKLKNIHVTSIHEEKARPRLLGIKCLSIPEIYIYGQKIDSNNPIYIWPNILNPKYTHINQIQCHDNIISYDIKTTRFNQSILKNNNVITDNIIIQHISDNVYQLIYRQHIEYHENKLCMIFISKKIFLQLIFNKPNIDINSDYPKFHKDLYIEDND</sequence>